<dbReference type="CDD" id="cd00090">
    <property type="entry name" value="HTH_ARSR"/>
    <property type="match status" value="1"/>
</dbReference>
<dbReference type="Gene3D" id="1.10.10.10">
    <property type="entry name" value="Winged helix-like DNA-binding domain superfamily/Winged helix DNA-binding domain"/>
    <property type="match status" value="1"/>
</dbReference>
<dbReference type="InterPro" id="IPR036388">
    <property type="entry name" value="WH-like_DNA-bd_sf"/>
</dbReference>
<proteinExistence type="inferred from homology"/>
<dbReference type="InterPro" id="IPR036390">
    <property type="entry name" value="WH_DNA-bd_sf"/>
</dbReference>
<dbReference type="PANTHER" id="PTHR30346">
    <property type="entry name" value="TRANSCRIPTIONAL DUAL REGULATOR HCAR-RELATED"/>
    <property type="match status" value="1"/>
</dbReference>
<keyword evidence="5" id="KW-0804">Transcription</keyword>
<sequence length="308" mass="33084">MLNLQRLTMLYELERRGTLAAVARALSYSPSAVSQQLAQLEREAGVALTEPVGRGVRLTEAGRILVDHARVAIAALEDAETALAAAQGRVGGRLQVASFQTVLLSLLPAALDALERDHPELRVDIAQREAEAAMSGLLTGGFDVVLGEEYPGEPFRGRADMHRVDLGADEVLLAVPTFGPWSAPTGLADLAAAPWALDPRDSAPGRWARELCRDNGFEPPARFDGVDPLVHVQMVESGRAVCFVPALLGRQRLQGVRLCRLPGAPKRQLFTLARAAYAAHPSVTAFRDALGAGFLVHESRTLGAKRLR</sequence>
<dbReference type="STRING" id="228230.RMCC_3811"/>
<evidence type="ECO:0000256" key="5">
    <source>
        <dbReference type="ARBA" id="ARBA00023163"/>
    </source>
</evidence>
<evidence type="ECO:0000256" key="3">
    <source>
        <dbReference type="ARBA" id="ARBA00023125"/>
    </source>
</evidence>
<dbReference type="OrthoDB" id="9803735at2"/>
<feature type="domain" description="HTH lysR-type" evidence="6">
    <location>
        <begin position="2"/>
        <end position="59"/>
    </location>
</feature>
<dbReference type="GO" id="GO:0032993">
    <property type="term" value="C:protein-DNA complex"/>
    <property type="evidence" value="ECO:0007669"/>
    <property type="project" value="TreeGrafter"/>
</dbReference>
<accession>A0A117IAT5</accession>
<evidence type="ECO:0000313" key="7">
    <source>
        <dbReference type="EMBL" id="GAS96845.1"/>
    </source>
</evidence>
<evidence type="ECO:0000256" key="2">
    <source>
        <dbReference type="ARBA" id="ARBA00023015"/>
    </source>
</evidence>
<dbReference type="Pfam" id="PF03466">
    <property type="entry name" value="LysR_substrate"/>
    <property type="match status" value="1"/>
</dbReference>
<keyword evidence="3" id="KW-0238">DNA-binding</keyword>
<reference evidence="8" key="2">
    <citation type="submission" date="2016-02" db="EMBL/GenBank/DDBJ databases">
        <title>Draft genome sequence of five rapidly growing Mycobacterium species.</title>
        <authorList>
            <person name="Katahira K."/>
            <person name="Gotou Y."/>
            <person name="Iida K."/>
            <person name="Ogura Y."/>
            <person name="Hayashi T."/>
        </authorList>
    </citation>
    <scope>NUCLEOTIDE SEQUENCE [LARGE SCALE GENOMIC DNA]</scope>
    <source>
        <strain evidence="8">JCM15298</strain>
    </source>
</reference>
<keyword evidence="2" id="KW-0805">Transcription regulation</keyword>
<dbReference type="Gene3D" id="3.40.190.10">
    <property type="entry name" value="Periplasmic binding protein-like II"/>
    <property type="match status" value="2"/>
</dbReference>
<dbReference type="SUPFAM" id="SSF53850">
    <property type="entry name" value="Periplasmic binding protein-like II"/>
    <property type="match status" value="1"/>
</dbReference>
<keyword evidence="8" id="KW-1185">Reference proteome</keyword>
<evidence type="ECO:0000259" key="6">
    <source>
        <dbReference type="PROSITE" id="PS50931"/>
    </source>
</evidence>
<dbReference type="PANTHER" id="PTHR30346:SF29">
    <property type="entry name" value="LYSR SUBSTRATE-BINDING"/>
    <property type="match status" value="1"/>
</dbReference>
<dbReference type="Pfam" id="PF00126">
    <property type="entry name" value="HTH_1"/>
    <property type="match status" value="1"/>
</dbReference>
<name>A0A117IAT5_MYCCR</name>
<evidence type="ECO:0000256" key="1">
    <source>
        <dbReference type="ARBA" id="ARBA00009437"/>
    </source>
</evidence>
<dbReference type="GO" id="GO:0003677">
    <property type="term" value="F:DNA binding"/>
    <property type="evidence" value="ECO:0007669"/>
    <property type="project" value="UniProtKB-KW"/>
</dbReference>
<gene>
    <name evidence="7" type="ORF">RMCC_3811</name>
</gene>
<dbReference type="InterPro" id="IPR011991">
    <property type="entry name" value="ArsR-like_HTH"/>
</dbReference>
<keyword evidence="4" id="KW-0010">Activator</keyword>
<evidence type="ECO:0000313" key="8">
    <source>
        <dbReference type="Proteomes" id="UP000069443"/>
    </source>
</evidence>
<dbReference type="InterPro" id="IPR005119">
    <property type="entry name" value="LysR_subst-bd"/>
</dbReference>
<organism evidence="7 8">
    <name type="scientific">Mycolicibacterium canariasense</name>
    <name type="common">Mycobacterium canariasense</name>
    <dbReference type="NCBI Taxonomy" id="228230"/>
    <lineage>
        <taxon>Bacteria</taxon>
        <taxon>Bacillati</taxon>
        <taxon>Actinomycetota</taxon>
        <taxon>Actinomycetes</taxon>
        <taxon>Mycobacteriales</taxon>
        <taxon>Mycobacteriaceae</taxon>
        <taxon>Mycolicibacterium</taxon>
    </lineage>
</organism>
<comment type="caution">
    <text evidence="7">The sequence shown here is derived from an EMBL/GenBank/DDBJ whole genome shotgun (WGS) entry which is preliminary data.</text>
</comment>
<comment type="similarity">
    <text evidence="1">Belongs to the LysR transcriptional regulatory family.</text>
</comment>
<dbReference type="GO" id="GO:0003700">
    <property type="term" value="F:DNA-binding transcription factor activity"/>
    <property type="evidence" value="ECO:0007669"/>
    <property type="project" value="InterPro"/>
</dbReference>
<dbReference type="AlphaFoldDB" id="A0A117IAT5"/>
<reference evidence="8" key="1">
    <citation type="journal article" date="2016" name="Genome Announc.">
        <title>Draft Genome Sequences of Five Rapidly Growing Mycobacterium Species, M. thermoresistibile, M. fortuitum subsp. acetamidolyticum, M. canariasense, M. brisbanense, and M. novocastrense.</title>
        <authorList>
            <person name="Katahira K."/>
            <person name="Ogura Y."/>
            <person name="Gotoh Y."/>
            <person name="Hayashi T."/>
        </authorList>
    </citation>
    <scope>NUCLEOTIDE SEQUENCE [LARGE SCALE GENOMIC DNA]</scope>
    <source>
        <strain evidence="8">JCM15298</strain>
    </source>
</reference>
<dbReference type="RefSeq" id="WP_062657812.1">
    <property type="nucleotide sequence ID" value="NZ_BCSY01000062.1"/>
</dbReference>
<dbReference type="EMBL" id="BCSY01000062">
    <property type="protein sequence ID" value="GAS96845.1"/>
    <property type="molecule type" value="Genomic_DNA"/>
</dbReference>
<dbReference type="InterPro" id="IPR000847">
    <property type="entry name" value="LysR_HTH_N"/>
</dbReference>
<dbReference type="SUPFAM" id="SSF46785">
    <property type="entry name" value="Winged helix' DNA-binding domain"/>
    <property type="match status" value="1"/>
</dbReference>
<evidence type="ECO:0000256" key="4">
    <source>
        <dbReference type="ARBA" id="ARBA00023159"/>
    </source>
</evidence>
<dbReference type="Proteomes" id="UP000069443">
    <property type="component" value="Unassembled WGS sequence"/>
</dbReference>
<protein>
    <submittedName>
        <fullName evidence="7">Transcriptional regulator, LysR family</fullName>
    </submittedName>
</protein>
<dbReference type="PROSITE" id="PS50931">
    <property type="entry name" value="HTH_LYSR"/>
    <property type="match status" value="1"/>
</dbReference>